<feature type="compositionally biased region" description="Polar residues" evidence="1">
    <location>
        <begin position="61"/>
        <end position="76"/>
    </location>
</feature>
<dbReference type="Proteomes" id="UP000765509">
    <property type="component" value="Unassembled WGS sequence"/>
</dbReference>
<comment type="caution">
    <text evidence="2">The sequence shown here is derived from an EMBL/GenBank/DDBJ whole genome shotgun (WGS) entry which is preliminary data.</text>
</comment>
<proteinExistence type="predicted"/>
<feature type="region of interest" description="Disordered" evidence="1">
    <location>
        <begin position="1"/>
        <end position="31"/>
    </location>
</feature>
<evidence type="ECO:0000256" key="1">
    <source>
        <dbReference type="SAM" id="MobiDB-lite"/>
    </source>
</evidence>
<feature type="compositionally biased region" description="Basic residues" evidence="1">
    <location>
        <begin position="51"/>
        <end position="60"/>
    </location>
</feature>
<name>A0A9Q3BN90_9BASI</name>
<evidence type="ECO:0000313" key="2">
    <source>
        <dbReference type="EMBL" id="MBW0468140.1"/>
    </source>
</evidence>
<dbReference type="AlphaFoldDB" id="A0A9Q3BN90"/>
<protein>
    <submittedName>
        <fullName evidence="2">Uncharacterized protein</fullName>
    </submittedName>
</protein>
<dbReference type="EMBL" id="AVOT02001783">
    <property type="protein sequence ID" value="MBW0468140.1"/>
    <property type="molecule type" value="Genomic_DNA"/>
</dbReference>
<feature type="region of interest" description="Disordered" evidence="1">
    <location>
        <begin position="145"/>
        <end position="170"/>
    </location>
</feature>
<sequence length="274" mass="31828">MANGIQEIKHRVPLERTGSNQERKRIIGQKQDFFQPEAKRVRYYDPELVRPAKRSTKKQQKALNTSNESSSPSIRNDISTHVKHNVVIPERTISSITLWLQFSKFVEQTQKEFERLHENISRLQEVYTLQTNTINTLQEDYTKLSKASEGSKRRPNHVLQEQTHCKRDGEDLDQDIDRLFNVFQNIKPQTQGNVLDIPYHQEDIKPDALLENKTRSPSQYQDGDNMTYSEKEAMKQLPGPSGWPKFSGIGEYDNMELIDHIDGLFIDVPSTPNY</sequence>
<keyword evidence="3" id="KW-1185">Reference proteome</keyword>
<evidence type="ECO:0000313" key="3">
    <source>
        <dbReference type="Proteomes" id="UP000765509"/>
    </source>
</evidence>
<gene>
    <name evidence="2" type="ORF">O181_007855</name>
</gene>
<accession>A0A9Q3BN90</accession>
<organism evidence="2 3">
    <name type="scientific">Austropuccinia psidii MF-1</name>
    <dbReference type="NCBI Taxonomy" id="1389203"/>
    <lineage>
        <taxon>Eukaryota</taxon>
        <taxon>Fungi</taxon>
        <taxon>Dikarya</taxon>
        <taxon>Basidiomycota</taxon>
        <taxon>Pucciniomycotina</taxon>
        <taxon>Pucciniomycetes</taxon>
        <taxon>Pucciniales</taxon>
        <taxon>Sphaerophragmiaceae</taxon>
        <taxon>Austropuccinia</taxon>
    </lineage>
</organism>
<dbReference type="Gene3D" id="1.20.5.300">
    <property type="match status" value="1"/>
</dbReference>
<feature type="region of interest" description="Disordered" evidence="1">
    <location>
        <begin position="49"/>
        <end position="76"/>
    </location>
</feature>
<reference evidence="2" key="1">
    <citation type="submission" date="2021-03" db="EMBL/GenBank/DDBJ databases">
        <title>Draft genome sequence of rust myrtle Austropuccinia psidii MF-1, a brazilian biotype.</title>
        <authorList>
            <person name="Quecine M.C."/>
            <person name="Pachon D.M.R."/>
            <person name="Bonatelli M.L."/>
            <person name="Correr F.H."/>
            <person name="Franceschini L.M."/>
            <person name="Leite T.F."/>
            <person name="Margarido G.R.A."/>
            <person name="Almeida C.A."/>
            <person name="Ferrarezi J.A."/>
            <person name="Labate C.A."/>
        </authorList>
    </citation>
    <scope>NUCLEOTIDE SEQUENCE</scope>
    <source>
        <strain evidence="2">MF-1</strain>
    </source>
</reference>